<keyword evidence="4 11" id="KW-0001">2Fe-2S</keyword>
<protein>
    <recommendedName>
        <fullName evidence="11">Dihydroorotate dehydrogenase B (NAD(+)), electron transfer subunit</fullName>
    </recommendedName>
    <alternativeName>
        <fullName evidence="11">Dihydroorotate oxidase B, electron transfer subunit</fullName>
    </alternativeName>
</protein>
<dbReference type="InterPro" id="IPR037117">
    <property type="entry name" value="Dihydroorotate_DH_ele_sf"/>
</dbReference>
<keyword evidence="10 11" id="KW-0411">Iron-sulfur</keyword>
<comment type="cofactor">
    <cofactor evidence="11">
        <name>FAD</name>
        <dbReference type="ChEBI" id="CHEBI:57692"/>
    </cofactor>
    <text evidence="11">Binds 1 FAD per subunit.</text>
</comment>
<evidence type="ECO:0000256" key="4">
    <source>
        <dbReference type="ARBA" id="ARBA00022714"/>
    </source>
</evidence>
<dbReference type="HAMAP" id="MF_01211">
    <property type="entry name" value="DHODB_Fe_S_bind"/>
    <property type="match status" value="1"/>
</dbReference>
<feature type="binding site" evidence="11">
    <location>
        <position position="257"/>
    </location>
    <ligand>
        <name>[2Fe-2S] cluster</name>
        <dbReference type="ChEBI" id="CHEBI:190135"/>
    </ligand>
</feature>
<keyword evidence="6 11" id="KW-0274">FAD</keyword>
<feature type="binding site" evidence="11">
    <location>
        <begin position="78"/>
        <end position="81"/>
    </location>
    <ligand>
        <name>FAD</name>
        <dbReference type="ChEBI" id="CHEBI:57692"/>
    </ligand>
</feature>
<keyword evidence="5 11" id="KW-0479">Metal-binding</keyword>
<dbReference type="NCBIfam" id="NF000797">
    <property type="entry name" value="PRK00054.1-2"/>
    <property type="match status" value="1"/>
</dbReference>
<dbReference type="InterPro" id="IPR039261">
    <property type="entry name" value="FNR_nucleotide-bd"/>
</dbReference>
<dbReference type="SUPFAM" id="SSF52343">
    <property type="entry name" value="Ferredoxin reductase-like, C-terminal NADP-linked domain"/>
    <property type="match status" value="1"/>
</dbReference>
<dbReference type="InterPro" id="IPR019480">
    <property type="entry name" value="Dihydroorotate_DH_Fe-S-bd"/>
</dbReference>
<dbReference type="PIRSF" id="PIRSF006816">
    <property type="entry name" value="Cyc3_hyd_g"/>
    <property type="match status" value="1"/>
</dbReference>
<dbReference type="Gene3D" id="2.40.30.10">
    <property type="entry name" value="Translation factors"/>
    <property type="match status" value="1"/>
</dbReference>
<evidence type="ECO:0000313" key="13">
    <source>
        <dbReference type="EMBL" id="MBP1045583.1"/>
    </source>
</evidence>
<comment type="subunit">
    <text evidence="11">Heterotetramer of 2 PyrK and 2 PyrD type B subunits.</text>
</comment>
<keyword evidence="7 11" id="KW-0665">Pyrimidine biosynthesis</keyword>
<name>A0ABS4CGL1_9ENTE</name>
<comment type="pathway">
    <text evidence="11">Pyrimidine metabolism; UMP biosynthesis via de novo pathway; orotate from (S)-dihydroorotate (NAD(+) route): step 1/1.</text>
</comment>
<keyword evidence="8 11" id="KW-0249">Electron transport</keyword>
<evidence type="ECO:0000256" key="2">
    <source>
        <dbReference type="ARBA" id="ARBA00022448"/>
    </source>
</evidence>
<sequence>MLQGVKYGEIFLRRKKQNRLQHRRSRTMKQEMMTIVEQKQLAPRIFRMTLTGELVNEMGIPGQFLHIKVPREDFLLRRPISINQINKEEKTCSIIYRTEGDGTLHFSKMSAGEQLDVMGPLGNGYDLSFLEAGQKAFVVGGGIGIPPMYELSRQLHQKGIEVVHFLGYASKEVSYYQEEFIALGDTRFATDDGSYGVHGNVGNLLMDAMEKETPAAVFACGANGMLKTVAQLFEENSNVFLSLEQRMACGMGACYACVCHVPDDETGTQSVKVCDEGPIFRAKEVVL</sequence>
<evidence type="ECO:0000256" key="5">
    <source>
        <dbReference type="ARBA" id="ARBA00022723"/>
    </source>
</evidence>
<evidence type="ECO:0000256" key="7">
    <source>
        <dbReference type="ARBA" id="ARBA00022975"/>
    </source>
</evidence>
<dbReference type="SUPFAM" id="SSF63380">
    <property type="entry name" value="Riboflavin synthase domain-like"/>
    <property type="match status" value="1"/>
</dbReference>
<dbReference type="EMBL" id="JAEDXU010000002">
    <property type="protein sequence ID" value="MBP1045583.1"/>
    <property type="molecule type" value="Genomic_DNA"/>
</dbReference>
<accession>A0ABS4CGL1</accession>
<dbReference type="InterPro" id="IPR012165">
    <property type="entry name" value="Cyt_c3_hydrogenase_gsu"/>
</dbReference>
<comment type="function">
    <text evidence="11">Responsible for channeling the electrons from the oxidation of dihydroorotate from the FMN redox center in the PyrD type B subunit to the ultimate electron acceptor NAD(+).</text>
</comment>
<gene>
    <name evidence="11" type="primary">pyrK</name>
    <name evidence="13" type="ORF">I6N96_04785</name>
</gene>
<dbReference type="PANTHER" id="PTHR43513:SF3">
    <property type="entry name" value="DIHYDROOROTATE DEHYDROGENASE B (NAD(+)), ELECTRON TRANSFER SUBUNIT-RELATED"/>
    <property type="match status" value="1"/>
</dbReference>
<organism evidence="13 14">
    <name type="scientific">Enterococcus larvae</name>
    <dbReference type="NCBI Taxonomy" id="2794352"/>
    <lineage>
        <taxon>Bacteria</taxon>
        <taxon>Bacillati</taxon>
        <taxon>Bacillota</taxon>
        <taxon>Bacilli</taxon>
        <taxon>Lactobacillales</taxon>
        <taxon>Enterococcaceae</taxon>
        <taxon>Enterococcus</taxon>
    </lineage>
</organism>
<dbReference type="CDD" id="cd06218">
    <property type="entry name" value="DHOD_e_trans"/>
    <property type="match status" value="1"/>
</dbReference>
<dbReference type="Pfam" id="PF00175">
    <property type="entry name" value="NAD_binding_1"/>
    <property type="match status" value="1"/>
</dbReference>
<evidence type="ECO:0000256" key="8">
    <source>
        <dbReference type="ARBA" id="ARBA00022982"/>
    </source>
</evidence>
<evidence type="ECO:0000256" key="1">
    <source>
        <dbReference type="ARBA" id="ARBA00006422"/>
    </source>
</evidence>
<dbReference type="Gene3D" id="3.40.50.80">
    <property type="entry name" value="Nucleotide-binding domain of ferredoxin-NADP reductase (FNR) module"/>
    <property type="match status" value="1"/>
</dbReference>
<comment type="caution">
    <text evidence="13">The sequence shown here is derived from an EMBL/GenBank/DDBJ whole genome shotgun (WGS) entry which is preliminary data.</text>
</comment>
<dbReference type="Gene3D" id="2.10.240.10">
    <property type="entry name" value="Dihydroorotate dehydrogenase, electron transfer subunit"/>
    <property type="match status" value="1"/>
</dbReference>
<dbReference type="InterPro" id="IPR050353">
    <property type="entry name" value="PyrK_electron_transfer"/>
</dbReference>
<feature type="binding site" evidence="11">
    <location>
        <position position="254"/>
    </location>
    <ligand>
        <name>[2Fe-2S] cluster</name>
        <dbReference type="ChEBI" id="CHEBI:190135"/>
    </ligand>
</feature>
<evidence type="ECO:0000256" key="6">
    <source>
        <dbReference type="ARBA" id="ARBA00022827"/>
    </source>
</evidence>
<keyword evidence="14" id="KW-1185">Reference proteome</keyword>
<dbReference type="PANTHER" id="PTHR43513">
    <property type="entry name" value="DIHYDROOROTATE DEHYDROGENASE B (NAD(+)), ELECTRON TRANSFER SUBUNIT"/>
    <property type="match status" value="1"/>
</dbReference>
<proteinExistence type="inferred from homology"/>
<dbReference type="InterPro" id="IPR023455">
    <property type="entry name" value="Dihydroorotate_DHASE_ETsu"/>
</dbReference>
<comment type="cofactor">
    <cofactor evidence="11">
        <name>[2Fe-2S] cluster</name>
        <dbReference type="ChEBI" id="CHEBI:190135"/>
    </cofactor>
    <text evidence="11">Binds 1 [2Fe-2S] cluster per subunit.</text>
</comment>
<evidence type="ECO:0000313" key="14">
    <source>
        <dbReference type="Proteomes" id="UP000673375"/>
    </source>
</evidence>
<evidence type="ECO:0000256" key="3">
    <source>
        <dbReference type="ARBA" id="ARBA00022630"/>
    </source>
</evidence>
<dbReference type="InterPro" id="IPR017938">
    <property type="entry name" value="Riboflavin_synthase-like_b-brl"/>
</dbReference>
<evidence type="ECO:0000259" key="12">
    <source>
        <dbReference type="PROSITE" id="PS51384"/>
    </source>
</evidence>
<keyword evidence="3 11" id="KW-0285">Flavoprotein</keyword>
<comment type="similarity">
    <text evidence="1 11">Belongs to the PyrK family.</text>
</comment>
<dbReference type="Pfam" id="PF10418">
    <property type="entry name" value="DHODB_Fe-S_bind"/>
    <property type="match status" value="1"/>
</dbReference>
<feature type="binding site" evidence="11">
    <location>
        <position position="274"/>
    </location>
    <ligand>
        <name>[2Fe-2S] cluster</name>
        <dbReference type="ChEBI" id="CHEBI:190135"/>
    </ligand>
</feature>
<dbReference type="PROSITE" id="PS51384">
    <property type="entry name" value="FAD_FR"/>
    <property type="match status" value="1"/>
</dbReference>
<keyword evidence="2 11" id="KW-0813">Transport</keyword>
<keyword evidence="9 11" id="KW-0408">Iron</keyword>
<evidence type="ECO:0000256" key="10">
    <source>
        <dbReference type="ARBA" id="ARBA00023014"/>
    </source>
</evidence>
<feature type="binding site" evidence="11">
    <location>
        <begin position="102"/>
        <end position="103"/>
    </location>
    <ligand>
        <name>FAD</name>
        <dbReference type="ChEBI" id="CHEBI:57692"/>
    </ligand>
</feature>
<feature type="domain" description="FAD-binding FR-type" evidence="12">
    <location>
        <begin position="28"/>
        <end position="127"/>
    </location>
</feature>
<feature type="binding site" evidence="11">
    <location>
        <position position="249"/>
    </location>
    <ligand>
        <name>[2Fe-2S] cluster</name>
        <dbReference type="ChEBI" id="CHEBI:190135"/>
    </ligand>
</feature>
<evidence type="ECO:0000256" key="9">
    <source>
        <dbReference type="ARBA" id="ARBA00023004"/>
    </source>
</evidence>
<evidence type="ECO:0000256" key="11">
    <source>
        <dbReference type="HAMAP-Rule" id="MF_01211"/>
    </source>
</evidence>
<dbReference type="Proteomes" id="UP000673375">
    <property type="component" value="Unassembled WGS sequence"/>
</dbReference>
<feature type="binding site" evidence="11">
    <location>
        <begin position="95"/>
        <end position="97"/>
    </location>
    <ligand>
        <name>FAD</name>
        <dbReference type="ChEBI" id="CHEBI:57692"/>
    </ligand>
</feature>
<dbReference type="InterPro" id="IPR017927">
    <property type="entry name" value="FAD-bd_FR_type"/>
</dbReference>
<dbReference type="InterPro" id="IPR001433">
    <property type="entry name" value="OxRdtase_FAD/NAD-bd"/>
</dbReference>
<dbReference type="NCBIfam" id="NF000799">
    <property type="entry name" value="PRK00054.1-4"/>
    <property type="match status" value="1"/>
</dbReference>
<reference evidence="13 14" key="1">
    <citation type="submission" date="2020-12" db="EMBL/GenBank/DDBJ databases">
        <title>Vagococcus allomyrinae sp. nov. and Enterococcus lavae sp. nov., isolated from the larvae of Allomyrina dichotoma.</title>
        <authorList>
            <person name="Lee S.D."/>
        </authorList>
    </citation>
    <scope>NUCLEOTIDE SEQUENCE [LARGE SCALE GENOMIC DNA]</scope>
    <source>
        <strain evidence="13 14">BWM-S5</strain>
    </source>
</reference>